<sequence length="316" mass="32870">MTRILLGAVTAAVLFGLGVAPHAQAADKKVFAVVPKALGVPFYADAEKGCKEEAAKIGAECLFTGPAQLDDAEQGRIVRDLITKKVAGIAIAPNNPDSISGVISAAMAKNIPVVTFDSDAPKTKRVAFIGTNNEAGGESGGEAFAKALPKGGNYAVITGGLSAANLNDRIKGFKSKLGGNFKEVSGSPFPCNDDSSTAVQLIQDILAKNPNIDGIFFAGGWPMFAPEAYMRALKNKAADLKGGKFVIVSFDTLPTQIKLLKDGYATTLIGQRPTKMGSESVAQLNKILKGEKVPPVTDTGVDIVNSSNVDKFTAGK</sequence>
<dbReference type="RefSeq" id="WP_087645012.1">
    <property type="nucleotide sequence ID" value="NZ_FCON02000026.1"/>
</dbReference>
<dbReference type="InterPro" id="IPR050555">
    <property type="entry name" value="Bact_Solute-Bind_Prot2"/>
</dbReference>
<evidence type="ECO:0000259" key="4">
    <source>
        <dbReference type="Pfam" id="PF13407"/>
    </source>
</evidence>
<keyword evidence="6" id="KW-1185">Reference proteome</keyword>
<dbReference type="CDD" id="cd06314">
    <property type="entry name" value="PBP1_tmGBP"/>
    <property type="match status" value="1"/>
</dbReference>
<gene>
    <name evidence="5" type="ORF">AWB68_02872</name>
</gene>
<evidence type="ECO:0000313" key="6">
    <source>
        <dbReference type="Proteomes" id="UP000054770"/>
    </source>
</evidence>
<feature type="chain" id="PRO_5011110646" evidence="3">
    <location>
        <begin position="26"/>
        <end position="316"/>
    </location>
</feature>
<comment type="subcellular location">
    <subcellularLocation>
        <location evidence="1">Periplasm</location>
    </subcellularLocation>
</comment>
<organism evidence="5 6">
    <name type="scientific">Caballeronia choica</name>
    <dbReference type="NCBI Taxonomy" id="326476"/>
    <lineage>
        <taxon>Bacteria</taxon>
        <taxon>Pseudomonadati</taxon>
        <taxon>Pseudomonadota</taxon>
        <taxon>Betaproteobacteria</taxon>
        <taxon>Burkholderiales</taxon>
        <taxon>Burkholderiaceae</taxon>
        <taxon>Caballeronia</taxon>
    </lineage>
</organism>
<dbReference type="Proteomes" id="UP000054770">
    <property type="component" value="Unassembled WGS sequence"/>
</dbReference>
<evidence type="ECO:0000256" key="1">
    <source>
        <dbReference type="ARBA" id="ARBA00004418"/>
    </source>
</evidence>
<comment type="caution">
    <text evidence="5">The sequence shown here is derived from an EMBL/GenBank/DDBJ whole genome shotgun (WGS) entry which is preliminary data.</text>
</comment>
<accession>A0A158IPR4</accession>
<evidence type="ECO:0000256" key="2">
    <source>
        <dbReference type="ARBA" id="ARBA00007639"/>
    </source>
</evidence>
<reference evidence="5" key="1">
    <citation type="submission" date="2016-01" db="EMBL/GenBank/DDBJ databases">
        <authorList>
            <person name="Peeters C."/>
        </authorList>
    </citation>
    <scope>NUCLEOTIDE SEQUENCE [LARGE SCALE GENOMIC DNA]</scope>
    <source>
        <strain evidence="5">LMG 22940</strain>
    </source>
</reference>
<dbReference type="AlphaFoldDB" id="A0A158IPR4"/>
<name>A0A158IPR4_9BURK</name>
<dbReference type="EMBL" id="FCON02000026">
    <property type="protein sequence ID" value="SAL58189.1"/>
    <property type="molecule type" value="Genomic_DNA"/>
</dbReference>
<evidence type="ECO:0000313" key="5">
    <source>
        <dbReference type="EMBL" id="SAL58189.1"/>
    </source>
</evidence>
<dbReference type="InterPro" id="IPR028082">
    <property type="entry name" value="Peripla_BP_I"/>
</dbReference>
<comment type="similarity">
    <text evidence="2">Belongs to the bacterial solute-binding protein 2 family.</text>
</comment>
<dbReference type="Pfam" id="PF13407">
    <property type="entry name" value="Peripla_BP_4"/>
    <property type="match status" value="1"/>
</dbReference>
<feature type="domain" description="Periplasmic binding protein" evidence="4">
    <location>
        <begin position="31"/>
        <end position="292"/>
    </location>
</feature>
<proteinExistence type="inferred from homology"/>
<evidence type="ECO:0000256" key="3">
    <source>
        <dbReference type="SAM" id="SignalP"/>
    </source>
</evidence>
<dbReference type="Gene3D" id="3.40.50.2300">
    <property type="match status" value="2"/>
</dbReference>
<dbReference type="PANTHER" id="PTHR30036:SF7">
    <property type="entry name" value="ABC TRANSPORTER PERIPLASMIC-BINDING PROTEIN YPHF"/>
    <property type="match status" value="1"/>
</dbReference>
<dbReference type="GO" id="GO:0030246">
    <property type="term" value="F:carbohydrate binding"/>
    <property type="evidence" value="ECO:0007669"/>
    <property type="project" value="TreeGrafter"/>
</dbReference>
<keyword evidence="3" id="KW-0732">Signal</keyword>
<dbReference type="SUPFAM" id="SSF53822">
    <property type="entry name" value="Periplasmic binding protein-like I"/>
    <property type="match status" value="1"/>
</dbReference>
<dbReference type="OrthoDB" id="3189720at2"/>
<dbReference type="PANTHER" id="PTHR30036">
    <property type="entry name" value="D-XYLOSE-BINDING PERIPLASMIC PROTEIN"/>
    <property type="match status" value="1"/>
</dbReference>
<protein>
    <submittedName>
        <fullName evidence="5">Periplasmic binding protein/LacI transcriptional regulator</fullName>
    </submittedName>
</protein>
<feature type="signal peptide" evidence="3">
    <location>
        <begin position="1"/>
        <end position="25"/>
    </location>
</feature>
<dbReference type="GO" id="GO:0030288">
    <property type="term" value="C:outer membrane-bounded periplasmic space"/>
    <property type="evidence" value="ECO:0007669"/>
    <property type="project" value="TreeGrafter"/>
</dbReference>
<dbReference type="InterPro" id="IPR025997">
    <property type="entry name" value="SBP_2_dom"/>
</dbReference>